<dbReference type="Proteomes" id="UP000664277">
    <property type="component" value="Unassembled WGS sequence"/>
</dbReference>
<evidence type="ECO:0000313" key="3">
    <source>
        <dbReference type="EMBL" id="MBN8659422.1"/>
    </source>
</evidence>
<evidence type="ECO:0000313" key="4">
    <source>
        <dbReference type="Proteomes" id="UP000664277"/>
    </source>
</evidence>
<feature type="signal peptide" evidence="2">
    <location>
        <begin position="1"/>
        <end position="22"/>
    </location>
</feature>
<sequence length="352" mass="37929">MSIQPYLLSLLLALSCSTRLTAAADLARENLPGKSAEQASQTQQTQQTEPVQLGNSSLPESAKNKGGKTKQQASSKSSSSSSSSSSAPQAVPFKIGSKFSRTLQTVTGINFVTELVASQVAKSQIEKKTGGKAKVKVKTFSLTDLAAGKVKSVDVQLLDPKVKGSPLQAGDLRLTSDSPFWYEYRKGKDRKIGMQTPVVMTVKAEMSEAQIEKALNTPEISRTLKGLKLDLPGLGEQSLQVLKPKVDLKDDSITLDAVLVVEGAPIETGVPVKISAKPRLVEDRRIFLDDLKVDADGLVEPDKFSAFAQTLLNPLIDFSKLDRRDHAFRLNTLKIEGDEMVGSGKLLLAPKP</sequence>
<comment type="caution">
    <text evidence="3">The sequence shown here is derived from an EMBL/GenBank/DDBJ whole genome shotgun (WGS) entry which is preliminary data.</text>
</comment>
<dbReference type="EMBL" id="JAFLCK010000003">
    <property type="protein sequence ID" value="MBN8659422.1"/>
    <property type="molecule type" value="Genomic_DNA"/>
</dbReference>
<proteinExistence type="predicted"/>
<evidence type="ECO:0000256" key="1">
    <source>
        <dbReference type="SAM" id="MobiDB-lite"/>
    </source>
</evidence>
<dbReference type="AlphaFoldDB" id="A0A8J7P945"/>
<keyword evidence="2" id="KW-0732">Signal</keyword>
<evidence type="ECO:0000256" key="2">
    <source>
        <dbReference type="SAM" id="SignalP"/>
    </source>
</evidence>
<feature type="chain" id="PRO_5035230984" evidence="2">
    <location>
        <begin position="23"/>
        <end position="352"/>
    </location>
</feature>
<reference evidence="3" key="1">
    <citation type="submission" date="2021-02" db="EMBL/GenBank/DDBJ databases">
        <title>Genome-Resolved Metagenomics of a Microbial Community Performing Photosynthetic Biological Nutrient Removal.</title>
        <authorList>
            <person name="Mcdaniel E.A."/>
        </authorList>
    </citation>
    <scope>NUCLEOTIDE SEQUENCE</scope>
    <source>
        <strain evidence="3">UWPOB_OBS1</strain>
    </source>
</reference>
<accession>A0A8J7P945</accession>
<feature type="compositionally biased region" description="Low complexity" evidence="1">
    <location>
        <begin position="74"/>
        <end position="86"/>
    </location>
</feature>
<feature type="region of interest" description="Disordered" evidence="1">
    <location>
        <begin position="31"/>
        <end position="90"/>
    </location>
</feature>
<gene>
    <name evidence="3" type="ORF">J0M35_03595</name>
</gene>
<name>A0A8J7P945_9BACT</name>
<feature type="compositionally biased region" description="Low complexity" evidence="1">
    <location>
        <begin position="35"/>
        <end position="49"/>
    </location>
</feature>
<organism evidence="3 4">
    <name type="scientific">Candidatus Obscuribacter phosphatis</name>
    <dbReference type="NCBI Taxonomy" id="1906157"/>
    <lineage>
        <taxon>Bacteria</taxon>
        <taxon>Bacillati</taxon>
        <taxon>Candidatus Melainabacteria</taxon>
        <taxon>Candidatus Obscuribacterales</taxon>
        <taxon>Candidatus Obscuribacteraceae</taxon>
        <taxon>Candidatus Obscuribacter</taxon>
    </lineage>
</organism>
<protein>
    <submittedName>
        <fullName evidence="3">LmeA family phospholipid-binding protein</fullName>
    </submittedName>
</protein>